<reference evidence="2 3" key="1">
    <citation type="submission" date="2017-12" db="EMBL/GenBank/DDBJ databases">
        <authorList>
            <person name="Pombert J.-F."/>
            <person name="Haag K.L."/>
            <person name="Ebert D."/>
        </authorList>
    </citation>
    <scope>NUCLEOTIDE SEQUENCE [LARGE SCALE GENOMIC DNA]</scope>
    <source>
        <strain evidence="2">IL-G-3</strain>
    </source>
</reference>
<proteinExistence type="predicted"/>
<dbReference type="VEuPathDB" id="MicrosporidiaDB:CWI38_0265p0060"/>
<feature type="region of interest" description="Disordered" evidence="1">
    <location>
        <begin position="73"/>
        <end position="92"/>
    </location>
</feature>
<dbReference type="AlphaFoldDB" id="A0A4Q9M1Q9"/>
<name>A0A4Q9M1Q9_9MICR</name>
<keyword evidence="3" id="KW-1185">Reference proteome</keyword>
<gene>
    <name evidence="2" type="ORF">CWI38_0265p0060</name>
</gene>
<protein>
    <submittedName>
        <fullName evidence="2">Uncharacterized protein</fullName>
    </submittedName>
</protein>
<comment type="caution">
    <text evidence="2">The sequence shown here is derived from an EMBL/GenBank/DDBJ whole genome shotgun (WGS) entry which is preliminary data.</text>
</comment>
<evidence type="ECO:0000256" key="1">
    <source>
        <dbReference type="SAM" id="MobiDB-lite"/>
    </source>
</evidence>
<feature type="compositionally biased region" description="Polar residues" evidence="1">
    <location>
        <begin position="83"/>
        <end position="92"/>
    </location>
</feature>
<dbReference type="EMBL" id="PITK01000265">
    <property type="protein sequence ID" value="TBU17876.1"/>
    <property type="molecule type" value="Genomic_DNA"/>
</dbReference>
<organism evidence="2 3">
    <name type="scientific">Hamiltosporidium tvaerminnensis</name>
    <dbReference type="NCBI Taxonomy" id="1176355"/>
    <lineage>
        <taxon>Eukaryota</taxon>
        <taxon>Fungi</taxon>
        <taxon>Fungi incertae sedis</taxon>
        <taxon>Microsporidia</taxon>
        <taxon>Dubosqiidae</taxon>
        <taxon>Hamiltosporidium</taxon>
    </lineage>
</organism>
<sequence>MPKTVSDTNQNATKIFLNVQKSENFTKLSLSKDEGQIYLLESQNNYEDIFTYLNELFDLQSFKTETVENKKVSKIDEPKRQKQSSLLNFMKK</sequence>
<dbReference type="OrthoDB" id="2193106at2759"/>
<evidence type="ECO:0000313" key="3">
    <source>
        <dbReference type="Proteomes" id="UP000292282"/>
    </source>
</evidence>
<dbReference type="Proteomes" id="UP000292282">
    <property type="component" value="Unassembled WGS sequence"/>
</dbReference>
<accession>A0A4Q9M1Q9</accession>
<evidence type="ECO:0000313" key="2">
    <source>
        <dbReference type="EMBL" id="TBU17876.1"/>
    </source>
</evidence>